<dbReference type="Proteomes" id="UP000734854">
    <property type="component" value="Unassembled WGS sequence"/>
</dbReference>
<accession>A0A8J5C5X0</accession>
<evidence type="ECO:0000313" key="3">
    <source>
        <dbReference type="Proteomes" id="UP000734854"/>
    </source>
</evidence>
<geneLocation type="mitochondrion" evidence="2"/>
<keyword evidence="2" id="KW-0496">Mitochondrion</keyword>
<organism evidence="2 3">
    <name type="scientific">Zingiber officinale</name>
    <name type="common">Ginger</name>
    <name type="synonym">Amomum zingiber</name>
    <dbReference type="NCBI Taxonomy" id="94328"/>
    <lineage>
        <taxon>Eukaryota</taxon>
        <taxon>Viridiplantae</taxon>
        <taxon>Streptophyta</taxon>
        <taxon>Embryophyta</taxon>
        <taxon>Tracheophyta</taxon>
        <taxon>Spermatophyta</taxon>
        <taxon>Magnoliopsida</taxon>
        <taxon>Liliopsida</taxon>
        <taxon>Zingiberales</taxon>
        <taxon>Zingiberaceae</taxon>
        <taxon>Zingiber</taxon>
    </lineage>
</organism>
<sequence length="238" mass="25597">MLLSLGKDRVSVQLCFGCFAMDDSVPVLFRCTRFVSPTQKEGRGGKDPLSGRSFRWHLAFTPPFDCRSGMYPSSRVGAGRSVGLLPLKTVRAGLPACGSRHSRWPSPAFIRKSCSEMETARPRKSRSHVALLVPVISPSNDPASTGSSTVRAPFPPYAPPAQAYHASRQRPFRQTVFASSAILPAGCLQVTRSTVPRCEVQVVMITPGYALAPLTGTPGPANARSNKPVLHSSDQMCG</sequence>
<evidence type="ECO:0000256" key="1">
    <source>
        <dbReference type="SAM" id="MobiDB-lite"/>
    </source>
</evidence>
<name>A0A8J5C5X0_ZINOF</name>
<proteinExistence type="predicted"/>
<evidence type="ECO:0000313" key="2">
    <source>
        <dbReference type="EMBL" id="KAG6467660.1"/>
    </source>
</evidence>
<keyword evidence="3" id="KW-1185">Reference proteome</keyword>
<reference evidence="2 3" key="1">
    <citation type="submission" date="2020-08" db="EMBL/GenBank/DDBJ databases">
        <title>Plant Genome Project.</title>
        <authorList>
            <person name="Zhang R.-G."/>
        </authorList>
    </citation>
    <scope>NUCLEOTIDE SEQUENCE [LARGE SCALE GENOMIC DNA]</scope>
    <source>
        <tissue evidence="2">Rhizome</tissue>
    </source>
</reference>
<gene>
    <name evidence="2" type="ORF">ZIOFF_074503</name>
</gene>
<dbReference type="AlphaFoldDB" id="A0A8J5C5X0"/>
<comment type="caution">
    <text evidence="2">The sequence shown here is derived from an EMBL/GenBank/DDBJ whole genome shotgun (WGS) entry which is preliminary data.</text>
</comment>
<dbReference type="EMBL" id="JACMSC010000027">
    <property type="protein sequence ID" value="KAG6467660.1"/>
    <property type="molecule type" value="Genomic_DNA"/>
</dbReference>
<feature type="region of interest" description="Disordered" evidence="1">
    <location>
        <begin position="216"/>
        <end position="238"/>
    </location>
</feature>
<protein>
    <submittedName>
        <fullName evidence="2">Uncharacterized protein</fullName>
    </submittedName>
</protein>